<gene>
    <name evidence="1" type="ORF">FLM9_1571</name>
</gene>
<dbReference type="Proteomes" id="UP000182631">
    <property type="component" value="Unassembled WGS sequence"/>
</dbReference>
<sequence length="93" mass="10125">MVQQHLSQFNAGLATQPTALESQCPDHPCTVRNHQLGPSNHHAEWGMVAGGHGHLGIQGHHVATTADQRFGGAEEVRGEVDRETQHLCRQAFT</sequence>
<dbReference type="AlphaFoldDB" id="A0A171DHW0"/>
<name>A0A171DHW0_9SYNE</name>
<evidence type="ECO:0000313" key="1">
    <source>
        <dbReference type="EMBL" id="SAY39420.1"/>
    </source>
</evidence>
<reference evidence="2" key="1">
    <citation type="submission" date="2016-02" db="EMBL/GenBank/DDBJ databases">
        <authorList>
            <person name="liu f."/>
        </authorList>
    </citation>
    <scope>NUCLEOTIDE SEQUENCE [LARGE SCALE GENOMIC DNA]</scope>
</reference>
<protein>
    <submittedName>
        <fullName evidence="1">Uncharacterized protein</fullName>
    </submittedName>
</protein>
<keyword evidence="2" id="KW-1185">Reference proteome</keyword>
<evidence type="ECO:0000313" key="2">
    <source>
        <dbReference type="Proteomes" id="UP000182631"/>
    </source>
</evidence>
<proteinExistence type="predicted"/>
<organism evidence="1 2">
    <name type="scientific">Candidatus Synechococcus spongiarum</name>
    <dbReference type="NCBI Taxonomy" id="431041"/>
    <lineage>
        <taxon>Bacteria</taxon>
        <taxon>Bacillati</taxon>
        <taxon>Cyanobacteriota</taxon>
        <taxon>Cyanophyceae</taxon>
        <taxon>Synechococcales</taxon>
        <taxon>Synechococcaceae</taxon>
        <taxon>Synechococcus</taxon>
    </lineage>
</organism>
<dbReference type="EMBL" id="FITM01000167">
    <property type="protein sequence ID" value="SAY39420.1"/>
    <property type="molecule type" value="Genomic_DNA"/>
</dbReference>
<accession>A0A171DHW0</accession>